<evidence type="ECO:0000259" key="2">
    <source>
        <dbReference type="Pfam" id="PF12146"/>
    </source>
</evidence>
<feature type="compositionally biased region" description="Low complexity" evidence="1">
    <location>
        <begin position="412"/>
        <end position="438"/>
    </location>
</feature>
<dbReference type="EMBL" id="LKMD01000100">
    <property type="protein sequence ID" value="PIB02652.1"/>
    <property type="molecule type" value="Genomic_DNA"/>
</dbReference>
<dbReference type="PANTHER" id="PTHR43798:SF33">
    <property type="entry name" value="HYDROLASE, PUTATIVE (AFU_ORTHOLOGUE AFUA_2G14860)-RELATED"/>
    <property type="match status" value="1"/>
</dbReference>
<dbReference type="Gene3D" id="3.40.50.1820">
    <property type="entry name" value="alpha/beta hydrolase"/>
    <property type="match status" value="1"/>
</dbReference>
<accession>A0A2G5ID97</accession>
<reference evidence="4 6" key="2">
    <citation type="submission" date="2023-09" db="EMBL/GenBank/DDBJ databases">
        <title>Complete-Gapless Cercospora beticola genome.</title>
        <authorList>
            <person name="Wyatt N.A."/>
            <person name="Spanner R.E."/>
            <person name="Bolton M.D."/>
        </authorList>
    </citation>
    <scope>NUCLEOTIDE SEQUENCE [LARGE SCALE GENOMIC DNA]</scope>
    <source>
        <strain evidence="4">Cb09-40</strain>
    </source>
</reference>
<proteinExistence type="predicted"/>
<dbReference type="InterPro" id="IPR029058">
    <property type="entry name" value="AB_hydrolase_fold"/>
</dbReference>
<feature type="region of interest" description="Disordered" evidence="1">
    <location>
        <begin position="380"/>
        <end position="438"/>
    </location>
</feature>
<name>A0A2G5ID97_CERBT</name>
<reference evidence="3 5" key="1">
    <citation type="submission" date="2015-10" db="EMBL/GenBank/DDBJ databases">
        <title>The cercosporin biosynthetic gene cluster was horizontally transferred to several fungal lineages and shown to be expanded in Cercospora beticola based on microsynteny with recipient genomes.</title>
        <authorList>
            <person name="De Jonge R."/>
            <person name="Ebert M.K."/>
            <person name="Suttle J.C."/>
            <person name="Jurick Ii W.M."/>
            <person name="Secor G.A."/>
            <person name="Thomma B.P."/>
            <person name="Van De Peer Y."/>
            <person name="Bolton M.D."/>
        </authorList>
    </citation>
    <scope>NUCLEOTIDE SEQUENCE [LARGE SCALE GENOMIC DNA]</scope>
    <source>
        <strain evidence="3 5">09-40</strain>
    </source>
</reference>
<dbReference type="PANTHER" id="PTHR43798">
    <property type="entry name" value="MONOACYLGLYCEROL LIPASE"/>
    <property type="match status" value="1"/>
</dbReference>
<keyword evidence="6" id="KW-1185">Reference proteome</keyword>
<evidence type="ECO:0000256" key="1">
    <source>
        <dbReference type="SAM" id="MobiDB-lite"/>
    </source>
</evidence>
<evidence type="ECO:0000313" key="5">
    <source>
        <dbReference type="Proteomes" id="UP000230605"/>
    </source>
</evidence>
<dbReference type="InterPro" id="IPR000073">
    <property type="entry name" value="AB_hydrolase_1"/>
</dbReference>
<dbReference type="InterPro" id="IPR022742">
    <property type="entry name" value="Hydrolase_4"/>
</dbReference>
<dbReference type="Proteomes" id="UP001302367">
    <property type="component" value="Chromosome 1"/>
</dbReference>
<dbReference type="OrthoDB" id="408373at2759"/>
<evidence type="ECO:0000313" key="3">
    <source>
        <dbReference type="EMBL" id="PIB02652.1"/>
    </source>
</evidence>
<dbReference type="Pfam" id="PF12146">
    <property type="entry name" value="Hydrolase_4"/>
    <property type="match status" value="1"/>
</dbReference>
<feature type="domain" description="Serine aminopeptidase S33" evidence="2">
    <location>
        <begin position="101"/>
        <end position="246"/>
    </location>
</feature>
<dbReference type="PRINTS" id="PR00111">
    <property type="entry name" value="ABHYDROLASE"/>
</dbReference>
<dbReference type="GO" id="GO:0016020">
    <property type="term" value="C:membrane"/>
    <property type="evidence" value="ECO:0007669"/>
    <property type="project" value="TreeGrafter"/>
</dbReference>
<feature type="compositionally biased region" description="Acidic residues" evidence="1">
    <location>
        <begin position="299"/>
        <end position="310"/>
    </location>
</feature>
<dbReference type="SUPFAM" id="SSF53474">
    <property type="entry name" value="alpha/beta-Hydrolases"/>
    <property type="match status" value="1"/>
</dbReference>
<evidence type="ECO:0000313" key="4">
    <source>
        <dbReference type="EMBL" id="WPA97261.1"/>
    </source>
</evidence>
<dbReference type="Proteomes" id="UP000230605">
    <property type="component" value="Chromosome 1"/>
</dbReference>
<dbReference type="InterPro" id="IPR050266">
    <property type="entry name" value="AB_hydrolase_sf"/>
</dbReference>
<protein>
    <recommendedName>
        <fullName evidence="2">Serine aminopeptidase S33 domain-containing protein</fullName>
    </recommendedName>
</protein>
<organism evidence="3 5">
    <name type="scientific">Cercospora beticola</name>
    <name type="common">Sugarbeet leaf spot fungus</name>
    <dbReference type="NCBI Taxonomy" id="122368"/>
    <lineage>
        <taxon>Eukaryota</taxon>
        <taxon>Fungi</taxon>
        <taxon>Dikarya</taxon>
        <taxon>Ascomycota</taxon>
        <taxon>Pezizomycotina</taxon>
        <taxon>Dothideomycetes</taxon>
        <taxon>Dothideomycetidae</taxon>
        <taxon>Mycosphaerellales</taxon>
        <taxon>Mycosphaerellaceae</taxon>
        <taxon>Cercospora</taxon>
    </lineage>
</organism>
<feature type="compositionally biased region" description="Basic and acidic residues" evidence="1">
    <location>
        <begin position="380"/>
        <end position="392"/>
    </location>
</feature>
<evidence type="ECO:0000313" key="6">
    <source>
        <dbReference type="Proteomes" id="UP001302367"/>
    </source>
</evidence>
<dbReference type="EMBL" id="CP134184">
    <property type="protein sequence ID" value="WPA97261.1"/>
    <property type="molecule type" value="Genomic_DNA"/>
</dbReference>
<feature type="region of interest" description="Disordered" evidence="1">
    <location>
        <begin position="293"/>
        <end position="329"/>
    </location>
</feature>
<sequence length="520" mass="56929">MDLQPLLSRRNFFSRKDLYIALSIPAVTFLAARAAINLYNIASSDGIPKRPKVLKAPSTKLLTAEEYEQVPYPPDALPRGRNVATPYGNIRVYEWGPETGRKVLFVHGISTPCISLSRVAGHLVKKSCRVMLFDLPGRGYSDCPDTNHYHQDINLFSTCILSVISSSHLSWTSEGFTLIGYSLGGGIAAGFTAHYPDLVESLVLIAPGGLLRPTRLSLSSKILYSSLLPDSVVNYFVGRRLRVSTPKPKDPNAPAPINSRSQIQNLKKFDWTQVPHSTKRRISVTAAVHAETTGHYGEDDGGDDHDEDESIDPHAPGQDSLSPIFDDRPNISPATAVAWQLETHPGFIPAFISCIKYAPIHDGWADWRLIGERCAKGRERDRAKKQQREEHHRVRIVSGASGSSEDGRKHSTTGSVSSVSSSTVSASSMSWETSSSSSNRRLGLDERKVLVLLGKKDVIITPEETAQDATEALGQENVEIMRLNGGHDLVLSNVDGVVRAMIGFWGSREEVSLGAEVKSE</sequence>
<dbReference type="AlphaFoldDB" id="A0A2G5ID97"/>
<gene>
    <name evidence="3" type="ORF">CB0940_01810</name>
    <name evidence="4" type="ORF">RHO25_001870</name>
</gene>